<dbReference type="Proteomes" id="UP001651158">
    <property type="component" value="Unassembled WGS sequence"/>
</dbReference>
<proteinExistence type="predicted"/>
<reference evidence="1 2" key="1">
    <citation type="journal article" date="2022" name="Front. Cell. Infect. Microbiol.">
        <title>The Genomes of Two Strains of Taenia crassiceps the Animal Model for the Study of Human Cysticercosis.</title>
        <authorList>
            <person name="Bobes R.J."/>
            <person name="Estrada K."/>
            <person name="Rios-Valencia D.G."/>
            <person name="Calderon-Gallegos A."/>
            <person name="de la Torre P."/>
            <person name="Carrero J.C."/>
            <person name="Sanchez-Flores A."/>
            <person name="Laclette J.P."/>
        </authorList>
    </citation>
    <scope>NUCLEOTIDE SEQUENCE [LARGE SCALE GENOMIC DNA]</scope>
    <source>
        <strain evidence="1">WFUcys</strain>
    </source>
</reference>
<evidence type="ECO:0000313" key="2">
    <source>
        <dbReference type="Proteomes" id="UP001651158"/>
    </source>
</evidence>
<dbReference type="EMBL" id="JAKROA010000013">
    <property type="protein sequence ID" value="KAL5104297.1"/>
    <property type="molecule type" value="Genomic_DNA"/>
</dbReference>
<gene>
    <name evidence="1" type="ORF">TcWFU_006685</name>
</gene>
<protein>
    <submittedName>
        <fullName evidence="1">Uncharacterized protein</fullName>
    </submittedName>
</protein>
<name>A0ABR4Q3Z0_9CEST</name>
<organism evidence="1 2">
    <name type="scientific">Taenia crassiceps</name>
    <dbReference type="NCBI Taxonomy" id="6207"/>
    <lineage>
        <taxon>Eukaryota</taxon>
        <taxon>Metazoa</taxon>
        <taxon>Spiralia</taxon>
        <taxon>Lophotrochozoa</taxon>
        <taxon>Platyhelminthes</taxon>
        <taxon>Cestoda</taxon>
        <taxon>Eucestoda</taxon>
        <taxon>Cyclophyllidea</taxon>
        <taxon>Taeniidae</taxon>
        <taxon>Taenia</taxon>
    </lineage>
</organism>
<comment type="caution">
    <text evidence="1">The sequence shown here is derived from an EMBL/GenBank/DDBJ whole genome shotgun (WGS) entry which is preliminary data.</text>
</comment>
<keyword evidence="2" id="KW-1185">Reference proteome</keyword>
<accession>A0ABR4Q3Z0</accession>
<evidence type="ECO:0000313" key="1">
    <source>
        <dbReference type="EMBL" id="KAL5104297.1"/>
    </source>
</evidence>
<sequence>MDVFEALTALSFAPLSKEYSLRDHKLVPVLNATVIAHYHRGKDGVEHHSNGALKSENWSQFLLSSTNWQNIYRPSTNQSEWDINYWLEQSSSIYWLRFPTVVLQAAPAETLLDRKHTQSHSPHPCVYCCRLSTPNKHARNITE</sequence>